<feature type="transmembrane region" description="Helical" evidence="6">
    <location>
        <begin position="20"/>
        <end position="41"/>
    </location>
</feature>
<evidence type="ECO:0000256" key="3">
    <source>
        <dbReference type="ARBA" id="ARBA00022692"/>
    </source>
</evidence>
<dbReference type="InterPro" id="IPR003838">
    <property type="entry name" value="ABC3_permease_C"/>
</dbReference>
<feature type="domain" description="ABC3 transporter permease C-terminal" evidence="7">
    <location>
        <begin position="692"/>
        <end position="804"/>
    </location>
</feature>
<dbReference type="PANTHER" id="PTHR30572:SF18">
    <property type="entry name" value="ABC-TYPE MACROLIDE FAMILY EXPORT SYSTEM PERMEASE COMPONENT 2"/>
    <property type="match status" value="1"/>
</dbReference>
<feature type="transmembrane region" description="Helical" evidence="6">
    <location>
        <begin position="299"/>
        <end position="318"/>
    </location>
</feature>
<proteinExistence type="predicted"/>
<dbReference type="Proteomes" id="UP001302349">
    <property type="component" value="Chromosome"/>
</dbReference>
<evidence type="ECO:0000256" key="4">
    <source>
        <dbReference type="ARBA" id="ARBA00022989"/>
    </source>
</evidence>
<protein>
    <submittedName>
        <fullName evidence="9">FtsX-like permease family protein</fullName>
    </submittedName>
</protein>
<feature type="transmembrane region" description="Helical" evidence="6">
    <location>
        <begin position="774"/>
        <end position="793"/>
    </location>
</feature>
<dbReference type="Pfam" id="PF12704">
    <property type="entry name" value="MacB_PCD"/>
    <property type="match status" value="1"/>
</dbReference>
<accession>A0ABZ0IXN5</accession>
<keyword evidence="3 6" id="KW-0812">Transmembrane</keyword>
<feature type="domain" description="ABC3 transporter permease C-terminal" evidence="7">
    <location>
        <begin position="302"/>
        <end position="415"/>
    </location>
</feature>
<feature type="transmembrane region" description="Helical" evidence="6">
    <location>
        <begin position="740"/>
        <end position="759"/>
    </location>
</feature>
<evidence type="ECO:0000259" key="7">
    <source>
        <dbReference type="Pfam" id="PF02687"/>
    </source>
</evidence>
<feature type="transmembrane region" description="Helical" evidence="6">
    <location>
        <begin position="352"/>
        <end position="373"/>
    </location>
</feature>
<evidence type="ECO:0000256" key="6">
    <source>
        <dbReference type="SAM" id="Phobius"/>
    </source>
</evidence>
<keyword evidence="5 6" id="KW-0472">Membrane</keyword>
<evidence type="ECO:0000256" key="1">
    <source>
        <dbReference type="ARBA" id="ARBA00004651"/>
    </source>
</evidence>
<evidence type="ECO:0000313" key="10">
    <source>
        <dbReference type="Proteomes" id="UP001302349"/>
    </source>
</evidence>
<dbReference type="InterPro" id="IPR050250">
    <property type="entry name" value="Macrolide_Exporter_MacB"/>
</dbReference>
<dbReference type="PANTHER" id="PTHR30572">
    <property type="entry name" value="MEMBRANE COMPONENT OF TRANSPORTER-RELATED"/>
    <property type="match status" value="1"/>
</dbReference>
<feature type="transmembrane region" description="Helical" evidence="6">
    <location>
        <begin position="442"/>
        <end position="462"/>
    </location>
</feature>
<dbReference type="EMBL" id="CP136051">
    <property type="protein sequence ID" value="WOK08392.1"/>
    <property type="molecule type" value="Genomic_DNA"/>
</dbReference>
<feature type="transmembrane region" description="Helical" evidence="6">
    <location>
        <begin position="688"/>
        <end position="713"/>
    </location>
</feature>
<keyword evidence="4 6" id="KW-1133">Transmembrane helix</keyword>
<evidence type="ECO:0000313" key="9">
    <source>
        <dbReference type="EMBL" id="WOK08392.1"/>
    </source>
</evidence>
<evidence type="ECO:0000259" key="8">
    <source>
        <dbReference type="Pfam" id="PF12704"/>
    </source>
</evidence>
<comment type="subcellular location">
    <subcellularLocation>
        <location evidence="1">Cell membrane</location>
        <topology evidence="1">Multi-pass membrane protein</topology>
    </subcellularLocation>
</comment>
<dbReference type="InterPro" id="IPR025857">
    <property type="entry name" value="MacB_PCD"/>
</dbReference>
<evidence type="ECO:0000256" key="5">
    <source>
        <dbReference type="ARBA" id="ARBA00023136"/>
    </source>
</evidence>
<organism evidence="9 10">
    <name type="scientific">Imperialibacter roseus</name>
    <dbReference type="NCBI Taxonomy" id="1324217"/>
    <lineage>
        <taxon>Bacteria</taxon>
        <taxon>Pseudomonadati</taxon>
        <taxon>Bacteroidota</taxon>
        <taxon>Cytophagia</taxon>
        <taxon>Cytophagales</taxon>
        <taxon>Flammeovirgaceae</taxon>
        <taxon>Imperialibacter</taxon>
    </lineage>
</organism>
<evidence type="ECO:0000256" key="2">
    <source>
        <dbReference type="ARBA" id="ARBA00022475"/>
    </source>
</evidence>
<name>A0ABZ0IXN5_9BACT</name>
<feature type="domain" description="MacB-like periplasmic core" evidence="8">
    <location>
        <begin position="21"/>
        <end position="242"/>
    </location>
</feature>
<sequence length="811" mass="90007">MFFNYIKIAWRNILRKKMFAFINVIGLAVGISTCFVMLLMIDFENGFDRAHVAGDRIYRIYSSFSGAFTGTNRGTVTGAGPYIRDNFTQVEKVTQFFDMGGNKVTIGKPDAEPVIFRDGIKAVVTDSSFFDMFSAYQWIAGDPKTSLNGINQVVLTETAFRKYFGNEVSFADQLGTTITYRDSIATTLTGVVKDIPFRTDFKFTDFISVATAEKFMVRLNDWRGTNSGHQTFIQLKPGTTPSDMTPMLAGLQAKYKETHAENEFQIEYLLQPLSDLHFNPELGIFNSAGDVANKSTLKIFALVALLILSIAAINYINLETAQATRRAKEIGIRKVLGSSRANLVLQFLSESLLLPLVAAALALPLSQFALLFFDDFVSPDMSLNLTDPATIGYLAGLVLAVGLAAGVYPAFVLSKFLPVKALKSQIYTEKGKSISVILRKTLTIFQFTFSQILIACCLLMIWQINFLSDKELGFKKDEIVVVSTPWRESETKKERLLNELSSLPEISAISVHDDPPSSDGWSSDIFKSYNKEGNELIHDVHMKRGRVDYLSFYEIEMIAGRLYLPNDSLKEVVINEKFAGDMGFQTPQDAVNRQVSRGDKKYTIVGVVKNFHNRSLHSEIDPMVIVYKEDGGDIALKLDAGGLAEADAVVDKIKAVWEGVYPDHPIRYQFLDELVNNFYESERRTVKLASTATIIAIIISCLGLFGLVSFSTIQRTKEIGIRKVLGASVGSIVKLMSRDFLTLVVIASLVAAPVAYWLGMKWLEDFAYSIEPGVLLFLLTGVVALLIAFATVAQQAFKAATENPVNALRNE</sequence>
<dbReference type="Pfam" id="PF02687">
    <property type="entry name" value="FtsX"/>
    <property type="match status" value="2"/>
</dbReference>
<feature type="transmembrane region" description="Helical" evidence="6">
    <location>
        <begin position="393"/>
        <end position="413"/>
    </location>
</feature>
<keyword evidence="10" id="KW-1185">Reference proteome</keyword>
<keyword evidence="2" id="KW-1003">Cell membrane</keyword>
<reference evidence="9 10" key="1">
    <citation type="journal article" date="2023" name="Microbiol. Resour. Announc.">
        <title>Complete Genome Sequence of Imperialibacter roseus strain P4T.</title>
        <authorList>
            <person name="Tizabi D.R."/>
            <person name="Bachvaroff T."/>
            <person name="Hill R.T."/>
        </authorList>
    </citation>
    <scope>NUCLEOTIDE SEQUENCE [LARGE SCALE GENOMIC DNA]</scope>
    <source>
        <strain evidence="9 10">P4T</strain>
    </source>
</reference>
<gene>
    <name evidence="9" type="ORF">RT717_07035</name>
</gene>
<dbReference type="RefSeq" id="WP_317491033.1">
    <property type="nucleotide sequence ID" value="NZ_CP136051.1"/>
</dbReference>